<proteinExistence type="predicted"/>
<evidence type="ECO:0000259" key="1">
    <source>
        <dbReference type="Pfam" id="PF00501"/>
    </source>
</evidence>
<dbReference type="PANTHER" id="PTHR24096">
    <property type="entry name" value="LONG-CHAIN-FATTY-ACID--COA LIGASE"/>
    <property type="match status" value="1"/>
</dbReference>
<dbReference type="EMBL" id="KV429132">
    <property type="protein sequence ID" value="KZT64337.1"/>
    <property type="molecule type" value="Genomic_DNA"/>
</dbReference>
<dbReference type="InterPro" id="IPR000873">
    <property type="entry name" value="AMP-dep_synth/lig_dom"/>
</dbReference>
<dbReference type="Gene3D" id="3.40.50.980">
    <property type="match status" value="2"/>
</dbReference>
<protein>
    <submittedName>
        <fullName evidence="3">Acetyl-CoA synthetase-like protein</fullName>
    </submittedName>
</protein>
<organism evidence="3 4">
    <name type="scientific">Daedalea quercina L-15889</name>
    <dbReference type="NCBI Taxonomy" id="1314783"/>
    <lineage>
        <taxon>Eukaryota</taxon>
        <taxon>Fungi</taxon>
        <taxon>Dikarya</taxon>
        <taxon>Basidiomycota</taxon>
        <taxon>Agaricomycotina</taxon>
        <taxon>Agaricomycetes</taxon>
        <taxon>Polyporales</taxon>
        <taxon>Fomitopsis</taxon>
    </lineage>
</organism>
<dbReference type="SUPFAM" id="SSF56801">
    <property type="entry name" value="Acetyl-CoA synthetase-like"/>
    <property type="match status" value="1"/>
</dbReference>
<dbReference type="PROSITE" id="PS00455">
    <property type="entry name" value="AMP_BINDING"/>
    <property type="match status" value="1"/>
</dbReference>
<keyword evidence="4" id="KW-1185">Reference proteome</keyword>
<dbReference type="Proteomes" id="UP000076727">
    <property type="component" value="Unassembled WGS sequence"/>
</dbReference>
<dbReference type="OrthoDB" id="6509636at2759"/>
<dbReference type="Pfam" id="PF13193">
    <property type="entry name" value="AMP-binding_C"/>
    <property type="match status" value="1"/>
</dbReference>
<name>A0A165LF46_9APHY</name>
<dbReference type="Gene3D" id="3.30.300.30">
    <property type="match status" value="1"/>
</dbReference>
<dbReference type="STRING" id="1314783.A0A165LF46"/>
<dbReference type="GO" id="GO:0016405">
    <property type="term" value="F:CoA-ligase activity"/>
    <property type="evidence" value="ECO:0007669"/>
    <property type="project" value="TreeGrafter"/>
</dbReference>
<sequence>MPVTEFHGPGGPLPHIPDDVTLAQFMLDSDHPSRPVRRVLQGNPWMIEDATGRAIGYGEVVSRTNGLANAMSSRWHIAEDEAVCIFGSNHVDYPIAVWATHRLGAIVTGANPAYTAGELQYQLETTKARLLFVNNASYPVGIAAAKAVGLSLDRVVLFDPLENLASSTSFKHLTVHELVKEGLAQPQRYTARRLRRGEGKTKIAFLSFSSGTTGKPKAVCISHYAPIANVIQMSHLANNQEGPWEITKWRTGDVVMGDIYGLVVIMHFMMFYGESLVVVPKFNFLGFLSSIQRHRIGCLAVVPPMVVLLCKHPAVKDYDLSSVHSIMSGAAPLSSELTQQVAKVLPQACVGQGYGMTETSTTVSFPQIEQKICTPGTAGRLIPGVVARVLRADGSLAGFNEPGHLVIKSPANALRYMNDADATRETFVDGWVHTGDEVIINERMELFVVDRIKELIKVRGYQVAPAELEGHILDHADVSDVCVVGLPDEYSGELPLAFVTPSAAAAERMKKDPAEAARVRAAIAKHVADAKVHYKRLEGGVEFVEAIPKNPSGKLLRRVLRDRAKEMKAQGRLAKPPKARM</sequence>
<accession>A0A165LF46</accession>
<dbReference type="InterPro" id="IPR025110">
    <property type="entry name" value="AMP-bd_C"/>
</dbReference>
<dbReference type="InterPro" id="IPR045851">
    <property type="entry name" value="AMP-bd_C_sf"/>
</dbReference>
<evidence type="ECO:0000313" key="4">
    <source>
        <dbReference type="Proteomes" id="UP000076727"/>
    </source>
</evidence>
<feature type="domain" description="AMP-binding enzyme C-terminal" evidence="2">
    <location>
        <begin position="467"/>
        <end position="554"/>
    </location>
</feature>
<reference evidence="3 4" key="1">
    <citation type="journal article" date="2016" name="Mol. Biol. Evol.">
        <title>Comparative Genomics of Early-Diverging Mushroom-Forming Fungi Provides Insights into the Origins of Lignocellulose Decay Capabilities.</title>
        <authorList>
            <person name="Nagy L.G."/>
            <person name="Riley R."/>
            <person name="Tritt A."/>
            <person name="Adam C."/>
            <person name="Daum C."/>
            <person name="Floudas D."/>
            <person name="Sun H."/>
            <person name="Yadav J.S."/>
            <person name="Pangilinan J."/>
            <person name="Larsson K.H."/>
            <person name="Matsuura K."/>
            <person name="Barry K."/>
            <person name="Labutti K."/>
            <person name="Kuo R."/>
            <person name="Ohm R.A."/>
            <person name="Bhattacharya S.S."/>
            <person name="Shirouzu T."/>
            <person name="Yoshinaga Y."/>
            <person name="Martin F.M."/>
            <person name="Grigoriev I.V."/>
            <person name="Hibbett D.S."/>
        </authorList>
    </citation>
    <scope>NUCLEOTIDE SEQUENCE [LARGE SCALE GENOMIC DNA]</scope>
    <source>
        <strain evidence="3 4">L-15889</strain>
    </source>
</reference>
<gene>
    <name evidence="3" type="ORF">DAEQUDRAFT_741362</name>
</gene>
<evidence type="ECO:0000313" key="3">
    <source>
        <dbReference type="EMBL" id="KZT64337.1"/>
    </source>
</evidence>
<feature type="domain" description="AMP-dependent synthetase/ligase" evidence="1">
    <location>
        <begin position="50"/>
        <end position="416"/>
    </location>
</feature>
<dbReference type="PANTHER" id="PTHR24096:SF422">
    <property type="entry name" value="BCDNA.GH02901"/>
    <property type="match status" value="1"/>
</dbReference>
<dbReference type="InterPro" id="IPR020845">
    <property type="entry name" value="AMP-binding_CS"/>
</dbReference>
<evidence type="ECO:0000259" key="2">
    <source>
        <dbReference type="Pfam" id="PF13193"/>
    </source>
</evidence>
<dbReference type="AlphaFoldDB" id="A0A165LF46"/>
<dbReference type="Pfam" id="PF00501">
    <property type="entry name" value="AMP-binding"/>
    <property type="match status" value="1"/>
</dbReference>
<dbReference type="Gene3D" id="2.30.38.10">
    <property type="entry name" value="Luciferase, Domain 3"/>
    <property type="match status" value="1"/>
</dbReference>